<keyword evidence="1" id="KW-0732">Signal</keyword>
<gene>
    <name evidence="2" type="ORF">APLA_LOCUS16751</name>
</gene>
<name>A0A8S1BM81_ARCPL</name>
<feature type="signal peptide" evidence="1">
    <location>
        <begin position="1"/>
        <end position="16"/>
    </location>
</feature>
<dbReference type="OrthoDB" id="10067219at2759"/>
<proteinExistence type="predicted"/>
<organism evidence="2 3">
    <name type="scientific">Arctia plantaginis</name>
    <name type="common">Wood tiger moth</name>
    <name type="synonym">Phalaena plantaginis</name>
    <dbReference type="NCBI Taxonomy" id="874455"/>
    <lineage>
        <taxon>Eukaryota</taxon>
        <taxon>Metazoa</taxon>
        <taxon>Ecdysozoa</taxon>
        <taxon>Arthropoda</taxon>
        <taxon>Hexapoda</taxon>
        <taxon>Insecta</taxon>
        <taxon>Pterygota</taxon>
        <taxon>Neoptera</taxon>
        <taxon>Endopterygota</taxon>
        <taxon>Lepidoptera</taxon>
        <taxon>Glossata</taxon>
        <taxon>Ditrysia</taxon>
        <taxon>Noctuoidea</taxon>
        <taxon>Erebidae</taxon>
        <taxon>Arctiinae</taxon>
        <taxon>Arctia</taxon>
    </lineage>
</organism>
<evidence type="ECO:0000313" key="3">
    <source>
        <dbReference type="Proteomes" id="UP000494256"/>
    </source>
</evidence>
<comment type="caution">
    <text evidence="2">The sequence shown here is derived from an EMBL/GenBank/DDBJ whole genome shotgun (WGS) entry which is preliminary data.</text>
</comment>
<evidence type="ECO:0000313" key="2">
    <source>
        <dbReference type="EMBL" id="CAB3259802.1"/>
    </source>
</evidence>
<dbReference type="AlphaFoldDB" id="A0A8S1BM81"/>
<sequence length="170" mass="17530">MKSMVVFFALCAVAYGSLVAPAHLPVVTSYAPSVVVAPSYGYNAPLLPLGGLGYGGRSHYLYKRSLGHYAVPAAVSHQSRVDVVSSPAVVSHAVAAPIVAHAPVVAALPSAVSHQSRVDIHSSPAVVAQAAVVPAVAPLSYAAPYSHGYGYAAAPYNHGYYNSAPWAHAW</sequence>
<accession>A0A8S1BM81</accession>
<reference evidence="2 3" key="1">
    <citation type="submission" date="2020-04" db="EMBL/GenBank/DDBJ databases">
        <authorList>
            <person name="Wallbank WR R."/>
            <person name="Pardo Diaz C."/>
            <person name="Kozak K."/>
            <person name="Martin S."/>
            <person name="Jiggins C."/>
            <person name="Moest M."/>
            <person name="Warren A I."/>
            <person name="Byers J.R.P. K."/>
            <person name="Montejo-Kovacevich G."/>
            <person name="Yen C E."/>
        </authorList>
    </citation>
    <scope>NUCLEOTIDE SEQUENCE [LARGE SCALE GENOMIC DNA]</scope>
</reference>
<protein>
    <submittedName>
        <fullName evidence="2">Uncharacterized protein</fullName>
    </submittedName>
</protein>
<feature type="chain" id="PRO_5035816787" evidence="1">
    <location>
        <begin position="17"/>
        <end position="170"/>
    </location>
</feature>
<dbReference type="Proteomes" id="UP000494256">
    <property type="component" value="Unassembled WGS sequence"/>
</dbReference>
<evidence type="ECO:0000256" key="1">
    <source>
        <dbReference type="SAM" id="SignalP"/>
    </source>
</evidence>
<dbReference type="EMBL" id="CADEBD010000745">
    <property type="protein sequence ID" value="CAB3259802.1"/>
    <property type="molecule type" value="Genomic_DNA"/>
</dbReference>